<dbReference type="SMART" id="SM00382">
    <property type="entry name" value="AAA"/>
    <property type="match status" value="1"/>
</dbReference>
<evidence type="ECO:0000256" key="1">
    <source>
        <dbReference type="ARBA" id="ARBA00005417"/>
    </source>
</evidence>
<comment type="similarity">
    <text evidence="1">Belongs to the ABC transporter superfamily.</text>
</comment>
<dbReference type="Pfam" id="PF00005">
    <property type="entry name" value="ABC_tran"/>
    <property type="match status" value="1"/>
</dbReference>
<evidence type="ECO:0000256" key="4">
    <source>
        <dbReference type="ARBA" id="ARBA00022840"/>
    </source>
</evidence>
<evidence type="ECO:0000313" key="7">
    <source>
        <dbReference type="EMBL" id="SUZ87801.1"/>
    </source>
</evidence>
<name>A0A381R7V0_9ZZZZ</name>
<dbReference type="SUPFAM" id="SSF52540">
    <property type="entry name" value="P-loop containing nucleoside triphosphate hydrolases"/>
    <property type="match status" value="1"/>
</dbReference>
<proteinExistence type="inferred from homology"/>
<keyword evidence="2" id="KW-0813">Transport</keyword>
<feature type="non-terminal residue" evidence="7">
    <location>
        <position position="1"/>
    </location>
</feature>
<evidence type="ECO:0000256" key="2">
    <source>
        <dbReference type="ARBA" id="ARBA00022448"/>
    </source>
</evidence>
<dbReference type="Gene3D" id="3.40.50.300">
    <property type="entry name" value="P-loop containing nucleotide triphosphate hydrolases"/>
    <property type="match status" value="1"/>
</dbReference>
<gene>
    <name evidence="7" type="ORF">METZ01_LOCUS40655</name>
</gene>
<dbReference type="GO" id="GO:0016887">
    <property type="term" value="F:ATP hydrolysis activity"/>
    <property type="evidence" value="ECO:0007669"/>
    <property type="project" value="InterPro"/>
</dbReference>
<dbReference type="PANTHER" id="PTHR43335:SF4">
    <property type="entry name" value="ABC TRANSPORTER, ATP-BINDING PROTEIN"/>
    <property type="match status" value="1"/>
</dbReference>
<feature type="domain" description="ABC transporter" evidence="6">
    <location>
        <begin position="26"/>
        <end position="255"/>
    </location>
</feature>
<dbReference type="InterPro" id="IPR003593">
    <property type="entry name" value="AAA+_ATPase"/>
</dbReference>
<dbReference type="InterPro" id="IPR027417">
    <property type="entry name" value="P-loop_NTPase"/>
</dbReference>
<reference evidence="7" key="1">
    <citation type="submission" date="2018-05" db="EMBL/GenBank/DDBJ databases">
        <authorList>
            <person name="Lanie J.A."/>
            <person name="Ng W.-L."/>
            <person name="Kazmierczak K.M."/>
            <person name="Andrzejewski T.M."/>
            <person name="Davidsen T.M."/>
            <person name="Wayne K.J."/>
            <person name="Tettelin H."/>
            <person name="Glass J.I."/>
            <person name="Rusch D."/>
            <person name="Podicherti R."/>
            <person name="Tsui H.-C.T."/>
            <person name="Winkler M.E."/>
        </authorList>
    </citation>
    <scope>NUCLEOTIDE SEQUENCE</scope>
</reference>
<sequence length="279" mass="30409">VEQKTEVISHQPAESDPVPLGQAPMIEARGLSKYYGPFVAVHDASFSISQGQIVAFLGPNGAGKTTLMRMLTGFLAPSAGRAVIAGFDVRDDRIQASKRLGYLPESGPLYPDMTPLELLRFFGEARELATGILKRRIDQVVEICALELVLEKPIGKLSKGYKQRVGLAQALLHDPEVLIMDEPTAGLDPNQIKQFRENIQRLGRTKTVLISTHILQEVEAVADRVLLIHNGRLLFDGPRVDLEKNGSLEEPFYRLTGGRPANASIGKASEISGDVLPPA</sequence>
<dbReference type="EMBL" id="UINC01001740">
    <property type="protein sequence ID" value="SUZ87801.1"/>
    <property type="molecule type" value="Genomic_DNA"/>
</dbReference>
<organism evidence="7">
    <name type="scientific">marine metagenome</name>
    <dbReference type="NCBI Taxonomy" id="408172"/>
    <lineage>
        <taxon>unclassified sequences</taxon>
        <taxon>metagenomes</taxon>
        <taxon>ecological metagenomes</taxon>
    </lineage>
</organism>
<accession>A0A381R7V0</accession>
<keyword evidence="3" id="KW-0547">Nucleotide-binding</keyword>
<dbReference type="AlphaFoldDB" id="A0A381R7V0"/>
<dbReference type="PANTHER" id="PTHR43335">
    <property type="entry name" value="ABC TRANSPORTER, ATP-BINDING PROTEIN"/>
    <property type="match status" value="1"/>
</dbReference>
<keyword evidence="4" id="KW-0067">ATP-binding</keyword>
<protein>
    <recommendedName>
        <fullName evidence="6">ABC transporter domain-containing protein</fullName>
    </recommendedName>
</protein>
<evidence type="ECO:0000256" key="5">
    <source>
        <dbReference type="SAM" id="MobiDB-lite"/>
    </source>
</evidence>
<evidence type="ECO:0000256" key="3">
    <source>
        <dbReference type="ARBA" id="ARBA00022741"/>
    </source>
</evidence>
<dbReference type="GO" id="GO:0005524">
    <property type="term" value="F:ATP binding"/>
    <property type="evidence" value="ECO:0007669"/>
    <property type="project" value="UniProtKB-KW"/>
</dbReference>
<dbReference type="InterPro" id="IPR003439">
    <property type="entry name" value="ABC_transporter-like_ATP-bd"/>
</dbReference>
<dbReference type="PROSITE" id="PS50893">
    <property type="entry name" value="ABC_TRANSPORTER_2"/>
    <property type="match status" value="1"/>
</dbReference>
<evidence type="ECO:0000259" key="6">
    <source>
        <dbReference type="PROSITE" id="PS50893"/>
    </source>
</evidence>
<feature type="region of interest" description="Disordered" evidence="5">
    <location>
        <begin position="1"/>
        <end position="21"/>
    </location>
</feature>
<dbReference type="CDD" id="cd03230">
    <property type="entry name" value="ABC_DR_subfamily_A"/>
    <property type="match status" value="1"/>
</dbReference>